<keyword evidence="2" id="KW-0496">Mitochondrion</keyword>
<proteinExistence type="predicted"/>
<gene>
    <name evidence="2" type="ORF">ABT39_MTgene682</name>
</gene>
<evidence type="ECO:0000256" key="1">
    <source>
        <dbReference type="SAM" id="MobiDB-lite"/>
    </source>
</evidence>
<organism evidence="2">
    <name type="scientific">Picea glauca</name>
    <name type="common">White spruce</name>
    <name type="synonym">Pinus glauca</name>
    <dbReference type="NCBI Taxonomy" id="3330"/>
    <lineage>
        <taxon>Eukaryota</taxon>
        <taxon>Viridiplantae</taxon>
        <taxon>Streptophyta</taxon>
        <taxon>Embryophyta</taxon>
        <taxon>Tracheophyta</taxon>
        <taxon>Spermatophyta</taxon>
        <taxon>Pinopsida</taxon>
        <taxon>Pinidae</taxon>
        <taxon>Conifers I</taxon>
        <taxon>Pinales</taxon>
        <taxon>Pinaceae</taxon>
        <taxon>Picea</taxon>
    </lineage>
</organism>
<dbReference type="AlphaFoldDB" id="A0A117NJ15"/>
<reference evidence="2" key="1">
    <citation type="journal article" date="2015" name="Genome Biol. Evol.">
        <title>Organellar Genomes of White Spruce (Picea glauca): Assembly and Annotation.</title>
        <authorList>
            <person name="Jackman S.D."/>
            <person name="Warren R.L."/>
            <person name="Gibb E.A."/>
            <person name="Vandervalk B.P."/>
            <person name="Mohamadi H."/>
            <person name="Chu J."/>
            <person name="Raymond A."/>
            <person name="Pleasance S."/>
            <person name="Coope R."/>
            <person name="Wildung M.R."/>
            <person name="Ritland C.E."/>
            <person name="Bousquet J."/>
            <person name="Jones S.J."/>
            <person name="Bohlmann J."/>
            <person name="Birol I."/>
        </authorList>
    </citation>
    <scope>NUCLEOTIDE SEQUENCE [LARGE SCALE GENOMIC DNA]</scope>
    <source>
        <tissue evidence="2">Flushing bud</tissue>
    </source>
</reference>
<geneLocation type="mitochondrion" evidence="2"/>
<feature type="region of interest" description="Disordered" evidence="1">
    <location>
        <begin position="35"/>
        <end position="54"/>
    </location>
</feature>
<protein>
    <submittedName>
        <fullName evidence="2">Uncharacterized protein</fullName>
    </submittedName>
</protein>
<name>A0A117NJ15_PICGL</name>
<sequence>MPDPDKRGGVPCLARFFFILGSYLNGRQSGLRSSYYRDSREPRHTRARRKERNSETYVPISVFVRQSPERTRTRRSNIVEEDCPTYWRGNSRFLAELAASLRRACPKVESSMKEGICGINRFSTQL</sequence>
<accession>A0A117NJ15</accession>
<feature type="compositionally biased region" description="Basic and acidic residues" evidence="1">
    <location>
        <begin position="35"/>
        <end position="44"/>
    </location>
</feature>
<comment type="caution">
    <text evidence="2">The sequence shown here is derived from an EMBL/GenBank/DDBJ whole genome shotgun (WGS) entry which is preliminary data.</text>
</comment>
<dbReference type="EMBL" id="LKAM01000001">
    <property type="protein sequence ID" value="KUM50838.1"/>
    <property type="molecule type" value="Genomic_DNA"/>
</dbReference>
<evidence type="ECO:0000313" key="2">
    <source>
        <dbReference type="EMBL" id="KUM50838.1"/>
    </source>
</evidence>